<evidence type="ECO:0000256" key="5">
    <source>
        <dbReference type="ARBA" id="ARBA00022485"/>
    </source>
</evidence>
<dbReference type="InterPro" id="IPR051318">
    <property type="entry name" value="Fe-S_L-Ser"/>
</dbReference>
<reference evidence="13" key="1">
    <citation type="submission" date="2020-12" db="EMBL/GenBank/DDBJ databases">
        <title>M. sibirica DSM 26468T genome.</title>
        <authorList>
            <person name="Thieme N."/>
            <person name="Rettenmaier R."/>
            <person name="Zverlov V."/>
            <person name="Liebl W."/>
        </authorList>
    </citation>
    <scope>NUCLEOTIDE SEQUENCE</scope>
    <source>
        <strain evidence="13">DSM 26468</strain>
    </source>
</reference>
<evidence type="ECO:0000313" key="14">
    <source>
        <dbReference type="Proteomes" id="UP000623269"/>
    </source>
</evidence>
<protein>
    <recommendedName>
        <fullName evidence="11">L-serine dehydratase</fullName>
        <ecNumber evidence="11">4.3.1.17</ecNumber>
    </recommendedName>
</protein>
<evidence type="ECO:0000256" key="6">
    <source>
        <dbReference type="ARBA" id="ARBA00022723"/>
    </source>
</evidence>
<evidence type="ECO:0000256" key="3">
    <source>
        <dbReference type="ARBA" id="ARBA00008636"/>
    </source>
</evidence>
<evidence type="ECO:0000259" key="12">
    <source>
        <dbReference type="Pfam" id="PF03313"/>
    </source>
</evidence>
<dbReference type="Pfam" id="PF03313">
    <property type="entry name" value="SDH_alpha"/>
    <property type="match status" value="1"/>
</dbReference>
<dbReference type="EMBL" id="JAEAGR010000001">
    <property type="protein sequence ID" value="MBH1939323.1"/>
    <property type="molecule type" value="Genomic_DNA"/>
</dbReference>
<evidence type="ECO:0000256" key="4">
    <source>
        <dbReference type="ARBA" id="ARBA00022432"/>
    </source>
</evidence>
<evidence type="ECO:0000313" key="13">
    <source>
        <dbReference type="EMBL" id="MBH1939323.1"/>
    </source>
</evidence>
<feature type="domain" description="Serine dehydratase-like alpha subunit" evidence="12">
    <location>
        <begin position="15"/>
        <end position="274"/>
    </location>
</feature>
<dbReference type="EC" id="4.3.1.17" evidence="11"/>
<comment type="cofactor">
    <cofactor evidence="1 11">
        <name>[4Fe-4S] cluster</name>
        <dbReference type="ChEBI" id="CHEBI:49883"/>
    </cofactor>
</comment>
<dbReference type="PANTHER" id="PTHR30182">
    <property type="entry name" value="L-SERINE DEHYDRATASE"/>
    <property type="match status" value="1"/>
</dbReference>
<dbReference type="GO" id="GO:0046872">
    <property type="term" value="F:metal ion binding"/>
    <property type="evidence" value="ECO:0007669"/>
    <property type="project" value="UniProtKB-KW"/>
</dbReference>
<comment type="pathway">
    <text evidence="2">Carbohydrate biosynthesis; gluconeogenesis.</text>
</comment>
<dbReference type="GO" id="GO:0051539">
    <property type="term" value="F:4 iron, 4 sulfur cluster binding"/>
    <property type="evidence" value="ECO:0007669"/>
    <property type="project" value="UniProtKB-UniRule"/>
</dbReference>
<dbReference type="PANTHER" id="PTHR30182:SF1">
    <property type="entry name" value="L-SERINE DEHYDRATASE 1"/>
    <property type="match status" value="1"/>
</dbReference>
<keyword evidence="6 11" id="KW-0479">Metal-binding</keyword>
<keyword evidence="5 11" id="KW-0004">4Fe-4S</keyword>
<dbReference type="InterPro" id="IPR004642">
    <property type="entry name" value="Ser_deHydtase_asu"/>
</dbReference>
<dbReference type="AlphaFoldDB" id="A0A8J7L1V9"/>
<evidence type="ECO:0000256" key="9">
    <source>
        <dbReference type="ARBA" id="ARBA00023239"/>
    </source>
</evidence>
<dbReference type="Proteomes" id="UP000623269">
    <property type="component" value="Unassembled WGS sequence"/>
</dbReference>
<evidence type="ECO:0000256" key="10">
    <source>
        <dbReference type="ARBA" id="ARBA00049406"/>
    </source>
</evidence>
<evidence type="ECO:0000256" key="8">
    <source>
        <dbReference type="ARBA" id="ARBA00023014"/>
    </source>
</evidence>
<accession>A0A8J7L1V9</accession>
<dbReference type="NCBIfam" id="TIGR00718">
    <property type="entry name" value="sda_alpha"/>
    <property type="match status" value="1"/>
</dbReference>
<keyword evidence="8 11" id="KW-0411">Iron-sulfur</keyword>
<evidence type="ECO:0000256" key="1">
    <source>
        <dbReference type="ARBA" id="ARBA00001966"/>
    </source>
</evidence>
<keyword evidence="4 11" id="KW-0312">Gluconeogenesis</keyword>
<evidence type="ECO:0000256" key="2">
    <source>
        <dbReference type="ARBA" id="ARBA00004742"/>
    </source>
</evidence>
<dbReference type="GO" id="GO:0006094">
    <property type="term" value="P:gluconeogenesis"/>
    <property type="evidence" value="ECO:0007669"/>
    <property type="project" value="UniProtKB-KW"/>
</dbReference>
<evidence type="ECO:0000256" key="7">
    <source>
        <dbReference type="ARBA" id="ARBA00023004"/>
    </source>
</evidence>
<gene>
    <name evidence="13" type="primary">sdaAA</name>
    <name evidence="13" type="ORF">I5677_00285</name>
</gene>
<comment type="catalytic activity">
    <reaction evidence="10 11">
        <text>L-serine = pyruvate + NH4(+)</text>
        <dbReference type="Rhea" id="RHEA:19169"/>
        <dbReference type="ChEBI" id="CHEBI:15361"/>
        <dbReference type="ChEBI" id="CHEBI:28938"/>
        <dbReference type="ChEBI" id="CHEBI:33384"/>
        <dbReference type="EC" id="4.3.1.17"/>
    </reaction>
</comment>
<keyword evidence="14" id="KW-1185">Reference proteome</keyword>
<comment type="caution">
    <text evidence="13">The sequence shown here is derived from an EMBL/GenBank/DDBJ whole genome shotgun (WGS) entry which is preliminary data.</text>
</comment>
<keyword evidence="9 11" id="KW-0456">Lyase</keyword>
<dbReference type="RefSeq" id="WP_197659555.1">
    <property type="nucleotide sequence ID" value="NZ_JAEAGR010000001.1"/>
</dbReference>
<organism evidence="13 14">
    <name type="scientific">Mobilitalea sibirica</name>
    <dbReference type="NCBI Taxonomy" id="1462919"/>
    <lineage>
        <taxon>Bacteria</taxon>
        <taxon>Bacillati</taxon>
        <taxon>Bacillota</taxon>
        <taxon>Clostridia</taxon>
        <taxon>Lachnospirales</taxon>
        <taxon>Lachnospiraceae</taxon>
        <taxon>Mobilitalea</taxon>
    </lineage>
</organism>
<dbReference type="InterPro" id="IPR005130">
    <property type="entry name" value="Ser_deHydtase-like_asu"/>
</dbReference>
<dbReference type="GO" id="GO:0003941">
    <property type="term" value="F:L-serine ammonia-lyase activity"/>
    <property type="evidence" value="ECO:0007669"/>
    <property type="project" value="UniProtKB-UniRule"/>
</dbReference>
<comment type="similarity">
    <text evidence="3 11">Belongs to the iron-sulfur dependent L-serine dehydratase family.</text>
</comment>
<keyword evidence="7 11" id="KW-0408">Iron</keyword>
<sequence length="288" mass="30335">MFKSLSDIIKRIKKTGLPFWEIILEDDSYERQVPKEESWAKMKSLYHEMKLADASYDKNLRSASNLAGGDGAKVSEALEKGEILSGPFMGEVIAKALKMAESNACMKRIVAAPTGGSCGVIPAVLITCEEKLRFSEDKMIEAMFVAAGIGQVIAERAFISGAEGGCQAEIGSASSMAAGAISYLKGGDGNKIIHAAALALKSMLGSTCDPVAGLVEIPCIKRNVMGAVNAVACADMACAGIISRIPPDEVIDAMRETGLALPDSLRETGKGGLAQTKTGKEIKNSIWS</sequence>
<name>A0A8J7L1V9_9FIRM</name>
<proteinExistence type="inferred from homology"/>
<evidence type="ECO:0000256" key="11">
    <source>
        <dbReference type="RuleBase" id="RU366059"/>
    </source>
</evidence>